<comment type="caution">
    <text evidence="2">The sequence shown here is derived from an EMBL/GenBank/DDBJ whole genome shotgun (WGS) entry which is preliminary data.</text>
</comment>
<keyword evidence="1" id="KW-0732">Signal</keyword>
<name>A0A963YXV0_9PROT</name>
<dbReference type="SUPFAM" id="SSF52096">
    <property type="entry name" value="ClpP/crotonase"/>
    <property type="match status" value="1"/>
</dbReference>
<organism evidence="2 3">
    <name type="scientific">Acidisoma silvae</name>
    <dbReference type="NCBI Taxonomy" id="2802396"/>
    <lineage>
        <taxon>Bacteria</taxon>
        <taxon>Pseudomonadati</taxon>
        <taxon>Pseudomonadota</taxon>
        <taxon>Alphaproteobacteria</taxon>
        <taxon>Acetobacterales</taxon>
        <taxon>Acidocellaceae</taxon>
        <taxon>Acidisoma</taxon>
    </lineage>
</organism>
<evidence type="ECO:0000313" key="2">
    <source>
        <dbReference type="EMBL" id="MCB8878255.1"/>
    </source>
</evidence>
<dbReference type="EMBL" id="JAESVB010000028">
    <property type="protein sequence ID" value="MCB8878255.1"/>
    <property type="molecule type" value="Genomic_DNA"/>
</dbReference>
<reference evidence="2" key="1">
    <citation type="journal article" date="2021" name="Microorganisms">
        <title>Acidisoma silvae sp. nov. and Acidisomacellulosilytica sp. nov., Two Acidophilic Bacteria Isolated from Decaying Wood, Hydrolyzing Cellulose and Producing Poly-3-hydroxybutyrate.</title>
        <authorList>
            <person name="Mieszkin S."/>
            <person name="Pouder E."/>
            <person name="Uroz S."/>
            <person name="Simon-Colin C."/>
            <person name="Alain K."/>
        </authorList>
    </citation>
    <scope>NUCLEOTIDE SEQUENCE</scope>
    <source>
        <strain evidence="2">HW T2.11</strain>
    </source>
</reference>
<keyword evidence="3" id="KW-1185">Reference proteome</keyword>
<feature type="signal peptide" evidence="1">
    <location>
        <begin position="1"/>
        <end position="24"/>
    </location>
</feature>
<dbReference type="RefSeq" id="WP_227323903.1">
    <property type="nucleotide sequence ID" value="NZ_JAESVB010000028.1"/>
</dbReference>
<feature type="chain" id="PRO_5037500879" evidence="1">
    <location>
        <begin position="25"/>
        <end position="385"/>
    </location>
</feature>
<accession>A0A963YXV0</accession>
<evidence type="ECO:0000256" key="1">
    <source>
        <dbReference type="SAM" id="SignalP"/>
    </source>
</evidence>
<sequence length="385" mass="40412">MRSGLIAALVAIIALVLHLTAAKAADITAGPASDDPSVGIIKVIGQINEGDSDQFSSVIQGYSKAIVIFDSPGGNLFAGLQIGQVIRTHEFATGVADGAFCASACALAWLGGTQRYIQGSGEVGFHAAYMEDASGQKSESGVGNALVGAYLTRLGLSDDAIIYIEQADPDNITWLTPDDANRLGIDMTVVPIRTASAPSQTVSPPAATPTASAFVPPQFLPLIKAPSANTTQLATIVPPRSLSEPLVKPAMSPQQEATQFAEDYFAHWSEGNAQAISYFSSIYHDSVIYYGNATPKSTILKEKTAFVTRWPLRIYTVEPKTMAVTCDPSGSSCTVSGVVQWDCRSIARNAHSVGAANFRLALDISPTGVRVAEESGSVISRGSLN</sequence>
<dbReference type="InterPro" id="IPR029045">
    <property type="entry name" value="ClpP/crotonase-like_dom_sf"/>
</dbReference>
<dbReference type="AlphaFoldDB" id="A0A963YXV0"/>
<proteinExistence type="predicted"/>
<gene>
    <name evidence="2" type="ORF">ASILVAE211_23950</name>
</gene>
<reference evidence="2" key="2">
    <citation type="submission" date="2021-01" db="EMBL/GenBank/DDBJ databases">
        <authorList>
            <person name="Mieszkin S."/>
            <person name="Pouder E."/>
            <person name="Alain K."/>
        </authorList>
    </citation>
    <scope>NUCLEOTIDE SEQUENCE</scope>
    <source>
        <strain evidence="2">HW T2.11</strain>
    </source>
</reference>
<evidence type="ECO:0000313" key="3">
    <source>
        <dbReference type="Proteomes" id="UP000708298"/>
    </source>
</evidence>
<dbReference type="Gene3D" id="3.90.226.10">
    <property type="entry name" value="2-enoyl-CoA Hydratase, Chain A, domain 1"/>
    <property type="match status" value="1"/>
</dbReference>
<protein>
    <submittedName>
        <fullName evidence="2">Uncharacterized protein</fullName>
    </submittedName>
</protein>
<dbReference type="Proteomes" id="UP000708298">
    <property type="component" value="Unassembled WGS sequence"/>
</dbReference>